<organism evidence="2 3">
    <name type="scientific">Mikania micrantha</name>
    <name type="common">bitter vine</name>
    <dbReference type="NCBI Taxonomy" id="192012"/>
    <lineage>
        <taxon>Eukaryota</taxon>
        <taxon>Viridiplantae</taxon>
        <taxon>Streptophyta</taxon>
        <taxon>Embryophyta</taxon>
        <taxon>Tracheophyta</taxon>
        <taxon>Spermatophyta</taxon>
        <taxon>Magnoliopsida</taxon>
        <taxon>eudicotyledons</taxon>
        <taxon>Gunneridae</taxon>
        <taxon>Pentapetalae</taxon>
        <taxon>asterids</taxon>
        <taxon>campanulids</taxon>
        <taxon>Asterales</taxon>
        <taxon>Asteraceae</taxon>
        <taxon>Asteroideae</taxon>
        <taxon>Heliantheae alliance</taxon>
        <taxon>Eupatorieae</taxon>
        <taxon>Mikania</taxon>
    </lineage>
</organism>
<dbReference type="AlphaFoldDB" id="A0A5N6NBC7"/>
<dbReference type="EMBL" id="SZYD01000012">
    <property type="protein sequence ID" value="KAD4585156.1"/>
    <property type="molecule type" value="Genomic_DNA"/>
</dbReference>
<name>A0A5N6NBC7_9ASTR</name>
<evidence type="ECO:0000256" key="1">
    <source>
        <dbReference type="SAM" id="MobiDB-lite"/>
    </source>
</evidence>
<reference evidence="2 3" key="1">
    <citation type="submission" date="2019-05" db="EMBL/GenBank/DDBJ databases">
        <title>Mikania micrantha, genome provides insights into the molecular mechanism of rapid growth.</title>
        <authorList>
            <person name="Liu B."/>
        </authorList>
    </citation>
    <scope>NUCLEOTIDE SEQUENCE [LARGE SCALE GENOMIC DNA]</scope>
    <source>
        <strain evidence="2">NLD-2019</strain>
        <tissue evidence="2">Leaf</tissue>
    </source>
</reference>
<evidence type="ECO:0000313" key="3">
    <source>
        <dbReference type="Proteomes" id="UP000326396"/>
    </source>
</evidence>
<dbReference type="Proteomes" id="UP000326396">
    <property type="component" value="Linkage Group LG2"/>
</dbReference>
<proteinExistence type="predicted"/>
<feature type="compositionally biased region" description="Basic and acidic residues" evidence="1">
    <location>
        <begin position="64"/>
        <end position="75"/>
    </location>
</feature>
<feature type="region of interest" description="Disordered" evidence="1">
    <location>
        <begin position="51"/>
        <end position="79"/>
    </location>
</feature>
<sequence length="118" mass="12823">MLPWWFHGGVLTAKGRNEQPHGGVTDRVVERCHKAEAAVDRGKTATVRWLIGSSQSGGGQSGGKTREREVDREVKMSGGKPRLHVATNVVAANDRDLAVMSACRKVFQKLQNISADDT</sequence>
<protein>
    <submittedName>
        <fullName evidence="2">Uncharacterized protein</fullName>
    </submittedName>
</protein>
<keyword evidence="3" id="KW-1185">Reference proteome</keyword>
<comment type="caution">
    <text evidence="2">The sequence shown here is derived from an EMBL/GenBank/DDBJ whole genome shotgun (WGS) entry which is preliminary data.</text>
</comment>
<evidence type="ECO:0000313" key="2">
    <source>
        <dbReference type="EMBL" id="KAD4585156.1"/>
    </source>
</evidence>
<accession>A0A5N6NBC7</accession>
<gene>
    <name evidence="2" type="ORF">E3N88_22757</name>
</gene>